<dbReference type="InParanoid" id="A0A0C3GGK7"/>
<dbReference type="AlphaFoldDB" id="A0A0C3GGK7"/>
<evidence type="ECO:0000313" key="2">
    <source>
        <dbReference type="Proteomes" id="UP000054166"/>
    </source>
</evidence>
<proteinExistence type="predicted"/>
<dbReference type="OrthoDB" id="3202607at2759"/>
<evidence type="ECO:0000313" key="1">
    <source>
        <dbReference type="EMBL" id="KIM89761.1"/>
    </source>
</evidence>
<dbReference type="EMBL" id="KN832974">
    <property type="protein sequence ID" value="KIM89761.1"/>
    <property type="molecule type" value="Genomic_DNA"/>
</dbReference>
<name>A0A0C3GGK7_PILCF</name>
<reference evidence="1 2" key="1">
    <citation type="submission" date="2014-04" db="EMBL/GenBank/DDBJ databases">
        <authorList>
            <consortium name="DOE Joint Genome Institute"/>
            <person name="Kuo A."/>
            <person name="Tarkka M."/>
            <person name="Buscot F."/>
            <person name="Kohler A."/>
            <person name="Nagy L.G."/>
            <person name="Floudas D."/>
            <person name="Copeland A."/>
            <person name="Barry K.W."/>
            <person name="Cichocki N."/>
            <person name="Veneault-Fourrey C."/>
            <person name="LaButti K."/>
            <person name="Lindquist E.A."/>
            <person name="Lipzen A."/>
            <person name="Lundell T."/>
            <person name="Morin E."/>
            <person name="Murat C."/>
            <person name="Sun H."/>
            <person name="Tunlid A."/>
            <person name="Henrissat B."/>
            <person name="Grigoriev I.V."/>
            <person name="Hibbett D.S."/>
            <person name="Martin F."/>
            <person name="Nordberg H.P."/>
            <person name="Cantor M.N."/>
            <person name="Hua S.X."/>
        </authorList>
    </citation>
    <scope>NUCLEOTIDE SEQUENCE [LARGE SCALE GENOMIC DNA]</scope>
    <source>
        <strain evidence="1 2">F 1598</strain>
    </source>
</reference>
<protein>
    <submittedName>
        <fullName evidence="1">Uncharacterized protein</fullName>
    </submittedName>
</protein>
<dbReference type="Gene3D" id="3.60.130.30">
    <property type="match status" value="1"/>
</dbReference>
<organism evidence="1 2">
    <name type="scientific">Piloderma croceum (strain F 1598)</name>
    <dbReference type="NCBI Taxonomy" id="765440"/>
    <lineage>
        <taxon>Eukaryota</taxon>
        <taxon>Fungi</taxon>
        <taxon>Dikarya</taxon>
        <taxon>Basidiomycota</taxon>
        <taxon>Agaricomycotina</taxon>
        <taxon>Agaricomycetes</taxon>
        <taxon>Agaricomycetidae</taxon>
        <taxon>Atheliales</taxon>
        <taxon>Atheliaceae</taxon>
        <taxon>Piloderma</taxon>
    </lineage>
</organism>
<accession>A0A0C3GGK7</accession>
<dbReference type="Proteomes" id="UP000054166">
    <property type="component" value="Unassembled WGS sequence"/>
</dbReference>
<reference evidence="2" key="2">
    <citation type="submission" date="2015-01" db="EMBL/GenBank/DDBJ databases">
        <title>Evolutionary Origins and Diversification of the Mycorrhizal Mutualists.</title>
        <authorList>
            <consortium name="DOE Joint Genome Institute"/>
            <consortium name="Mycorrhizal Genomics Consortium"/>
            <person name="Kohler A."/>
            <person name="Kuo A."/>
            <person name="Nagy L.G."/>
            <person name="Floudas D."/>
            <person name="Copeland A."/>
            <person name="Barry K.W."/>
            <person name="Cichocki N."/>
            <person name="Veneault-Fourrey C."/>
            <person name="LaButti K."/>
            <person name="Lindquist E.A."/>
            <person name="Lipzen A."/>
            <person name="Lundell T."/>
            <person name="Morin E."/>
            <person name="Murat C."/>
            <person name="Riley R."/>
            <person name="Ohm R."/>
            <person name="Sun H."/>
            <person name="Tunlid A."/>
            <person name="Henrissat B."/>
            <person name="Grigoriev I.V."/>
            <person name="Hibbett D.S."/>
            <person name="Martin F."/>
        </authorList>
    </citation>
    <scope>NUCLEOTIDE SEQUENCE [LARGE SCALE GENOMIC DNA]</scope>
    <source>
        <strain evidence="2">F 1598</strain>
    </source>
</reference>
<sequence length="303" mass="33068">MSSGMEGAFLKPICLNVFYSSLVRTPRPIVDGQDRIIAALAGQPNDPQWDGVSDGAADAVRNAGEACSFTPKQGKHRRGPFPALATGVSFGGGQQASNLLNSTINALVLASLLANISIQRLAGFASTAYNVFAPTLFAYYIIELGKLYDSNPNLKRNFRKSPWPAATFNFGPWTITLPHTDPGNLAFGWCSITALGKFNFRQGGQIILWDLGLAIDFPPGSTILIPSAVIRHSNTTIQASETHYSFTQYAAGGLFRWVKNGFCSDKTFVAKATDEQMEQREEDRQRRWKDGVGMFSKLSDFAL</sequence>
<keyword evidence="2" id="KW-1185">Reference proteome</keyword>
<gene>
    <name evidence="1" type="ORF">PILCRDRAFT_767215</name>
</gene>
<dbReference type="HOGENOM" id="CLU_031314_2_0_1"/>